<evidence type="ECO:0000313" key="3">
    <source>
        <dbReference type="EMBL" id="BDU00069.1"/>
    </source>
</evidence>
<accession>A0ABM8CYI2</accession>
<dbReference type="PANTHER" id="PTHR24321">
    <property type="entry name" value="DEHYDROGENASES, SHORT CHAIN"/>
    <property type="match status" value="1"/>
</dbReference>
<keyword evidence="2" id="KW-0560">Oxidoreductase</keyword>
<dbReference type="PANTHER" id="PTHR24321:SF15">
    <property type="entry name" value="OXIDOREDUCTASE UCPA"/>
    <property type="match status" value="1"/>
</dbReference>
<reference evidence="3 4" key="1">
    <citation type="submission" date="2022-11" db="EMBL/GenBank/DDBJ databases">
        <title>Genome Sequencing of Nocardia sp. ON39_IFM12276 and assembly.</title>
        <authorList>
            <person name="Shimojima M."/>
            <person name="Toyokawa M."/>
            <person name="Uesaka K."/>
        </authorList>
    </citation>
    <scope>NUCLEOTIDE SEQUENCE [LARGE SCALE GENOMIC DNA]</scope>
    <source>
        <strain evidence="3 4">IFM 12276</strain>
    </source>
</reference>
<sequence length="267" mass="27980">MVDKLRGSGHTVVGVDLRDAEIVADLSTAQGRRAAVDGVLAVVDGRLDGAVLAAGVGPVPGAERPRLIYEVNYRGVVELLEGWRSALAAATEAKVVVFGSNATTTTPAVPSRAIRSLLAGDVDTALRAIRIFGKNAPALAYAASKIAVTRWVRRHAVTAGWAGAGIRLNVLAPGAVLTPLLEQQLATPAEAEAIRRFPIPIGGFGDAGDLAEWAVFMLSGSARFLCGSVVFVDGGSDAYFRADDWPRAVPLRRLPGYLRRFGGSGTR</sequence>
<comment type="similarity">
    <text evidence="1">Belongs to the short-chain dehydrogenases/reductases (SDR) family.</text>
</comment>
<dbReference type="Proteomes" id="UP001317870">
    <property type="component" value="Chromosome"/>
</dbReference>
<dbReference type="PRINTS" id="PR00081">
    <property type="entry name" value="GDHRDH"/>
</dbReference>
<dbReference type="InterPro" id="IPR002347">
    <property type="entry name" value="SDR_fam"/>
</dbReference>
<dbReference type="EMBL" id="AP026978">
    <property type="protein sequence ID" value="BDU00069.1"/>
    <property type="molecule type" value="Genomic_DNA"/>
</dbReference>
<dbReference type="Pfam" id="PF13561">
    <property type="entry name" value="adh_short_C2"/>
    <property type="match status" value="1"/>
</dbReference>
<protein>
    <submittedName>
        <fullName evidence="3">NAD-dependent epimerase</fullName>
    </submittedName>
</protein>
<evidence type="ECO:0000256" key="1">
    <source>
        <dbReference type="ARBA" id="ARBA00006484"/>
    </source>
</evidence>
<dbReference type="Gene3D" id="3.40.50.720">
    <property type="entry name" value="NAD(P)-binding Rossmann-like Domain"/>
    <property type="match status" value="1"/>
</dbReference>
<keyword evidence="4" id="KW-1185">Reference proteome</keyword>
<evidence type="ECO:0000256" key="2">
    <source>
        <dbReference type="ARBA" id="ARBA00023002"/>
    </source>
</evidence>
<evidence type="ECO:0000313" key="4">
    <source>
        <dbReference type="Proteomes" id="UP001317870"/>
    </source>
</evidence>
<dbReference type="SUPFAM" id="SSF51735">
    <property type="entry name" value="NAD(P)-binding Rossmann-fold domains"/>
    <property type="match status" value="1"/>
</dbReference>
<proteinExistence type="inferred from homology"/>
<gene>
    <name evidence="3" type="ORF">IFM12276_30970</name>
</gene>
<organism evidence="3 4">
    <name type="scientific">Nocardia sputorum</name>
    <dbReference type="NCBI Taxonomy" id="2984338"/>
    <lineage>
        <taxon>Bacteria</taxon>
        <taxon>Bacillati</taxon>
        <taxon>Actinomycetota</taxon>
        <taxon>Actinomycetes</taxon>
        <taxon>Mycobacteriales</taxon>
        <taxon>Nocardiaceae</taxon>
        <taxon>Nocardia</taxon>
    </lineage>
</organism>
<dbReference type="InterPro" id="IPR036291">
    <property type="entry name" value="NAD(P)-bd_dom_sf"/>
</dbReference>
<name>A0ABM8CYI2_9NOCA</name>